<sequence length="99" mass="10481">MFGDVQDAIPAADFKTSALNFRILKGGLGPSSSAVYIVTVSVSVFSSYTEYVSVTTNSCSGVSGFKMTALSSRLPFPSGFSTLSVDNSELKETITQHIK</sequence>
<keyword evidence="2" id="KW-1185">Reference proteome</keyword>
<dbReference type="AlphaFoldDB" id="A0A1B0BW77"/>
<dbReference type="EMBL" id="JXJN01021663">
    <property type="status" value="NOT_ANNOTATED_CDS"/>
    <property type="molecule type" value="Genomic_DNA"/>
</dbReference>
<accession>A0A1B0BW77</accession>
<evidence type="ECO:0000313" key="1">
    <source>
        <dbReference type="EnsemblMetazoa" id="GPPI042463-PA"/>
    </source>
</evidence>
<evidence type="ECO:0000313" key="2">
    <source>
        <dbReference type="Proteomes" id="UP000092460"/>
    </source>
</evidence>
<reference evidence="1" key="2">
    <citation type="submission" date="2020-05" db="UniProtKB">
        <authorList>
            <consortium name="EnsemblMetazoa"/>
        </authorList>
    </citation>
    <scope>IDENTIFICATION</scope>
    <source>
        <strain evidence="1">IAEA</strain>
    </source>
</reference>
<dbReference type="VEuPathDB" id="VectorBase:GPPI042463"/>
<name>A0A1B0BW77_9MUSC</name>
<protein>
    <submittedName>
        <fullName evidence="1">Uncharacterized protein</fullName>
    </submittedName>
</protein>
<dbReference type="EnsemblMetazoa" id="GPPI042463-RA">
    <property type="protein sequence ID" value="GPPI042463-PA"/>
    <property type="gene ID" value="GPPI042463"/>
</dbReference>
<proteinExistence type="predicted"/>
<organism evidence="1 2">
    <name type="scientific">Glossina palpalis gambiensis</name>
    <dbReference type="NCBI Taxonomy" id="67801"/>
    <lineage>
        <taxon>Eukaryota</taxon>
        <taxon>Metazoa</taxon>
        <taxon>Ecdysozoa</taxon>
        <taxon>Arthropoda</taxon>
        <taxon>Hexapoda</taxon>
        <taxon>Insecta</taxon>
        <taxon>Pterygota</taxon>
        <taxon>Neoptera</taxon>
        <taxon>Endopterygota</taxon>
        <taxon>Diptera</taxon>
        <taxon>Brachycera</taxon>
        <taxon>Muscomorpha</taxon>
        <taxon>Hippoboscoidea</taxon>
        <taxon>Glossinidae</taxon>
        <taxon>Glossina</taxon>
    </lineage>
</organism>
<reference evidence="2" key="1">
    <citation type="submission" date="2015-01" db="EMBL/GenBank/DDBJ databases">
        <authorList>
            <person name="Aksoy S."/>
            <person name="Warren W."/>
            <person name="Wilson R.K."/>
        </authorList>
    </citation>
    <scope>NUCLEOTIDE SEQUENCE [LARGE SCALE GENOMIC DNA]</scope>
    <source>
        <strain evidence="2">IAEA</strain>
    </source>
</reference>
<dbReference type="Proteomes" id="UP000092460">
    <property type="component" value="Unassembled WGS sequence"/>
</dbReference>